<gene>
    <name evidence="3" type="ORF">SOO65_05945</name>
</gene>
<proteinExistence type="predicted"/>
<dbReference type="SUPFAM" id="SSF52172">
    <property type="entry name" value="CheY-like"/>
    <property type="match status" value="1"/>
</dbReference>
<name>A0AAX4HSL8_9BACT</name>
<keyword evidence="4" id="KW-1185">Reference proteome</keyword>
<dbReference type="GO" id="GO:0000160">
    <property type="term" value="P:phosphorelay signal transduction system"/>
    <property type="evidence" value="ECO:0007669"/>
    <property type="project" value="InterPro"/>
</dbReference>
<sequence>MNYANPILICDENEEFRILIRDMLTKNGFFHILEATNANEALEILKDRKDYLLLIEAKVLNEKLTSAVQNKKNFIIFADHSESSILKLASKLGVEHIMSYPVHSKKLLEKINSLS</sequence>
<evidence type="ECO:0000313" key="3">
    <source>
        <dbReference type="EMBL" id="WPU66284.1"/>
    </source>
</evidence>
<accession>A0AAX4HSL8</accession>
<dbReference type="InterPro" id="IPR001789">
    <property type="entry name" value="Sig_transdc_resp-reg_receiver"/>
</dbReference>
<dbReference type="Gene3D" id="3.40.50.2300">
    <property type="match status" value="1"/>
</dbReference>
<dbReference type="KEGG" id="psti:SOO65_05945"/>
<comment type="caution">
    <text evidence="1">Lacks conserved residue(s) required for the propagation of feature annotation.</text>
</comment>
<reference evidence="3 4" key="1">
    <citation type="submission" date="2023-11" db="EMBL/GenBank/DDBJ databases">
        <title>Peredibacter starrii A3.12.</title>
        <authorList>
            <person name="Mitchell R.J."/>
        </authorList>
    </citation>
    <scope>NUCLEOTIDE SEQUENCE [LARGE SCALE GENOMIC DNA]</scope>
    <source>
        <strain evidence="3 4">A3.12</strain>
    </source>
</reference>
<dbReference type="AlphaFoldDB" id="A0AAX4HSL8"/>
<evidence type="ECO:0000259" key="2">
    <source>
        <dbReference type="PROSITE" id="PS50110"/>
    </source>
</evidence>
<dbReference type="Proteomes" id="UP001324634">
    <property type="component" value="Chromosome"/>
</dbReference>
<dbReference type="PROSITE" id="PS50110">
    <property type="entry name" value="RESPONSE_REGULATORY"/>
    <property type="match status" value="1"/>
</dbReference>
<evidence type="ECO:0000313" key="4">
    <source>
        <dbReference type="Proteomes" id="UP001324634"/>
    </source>
</evidence>
<organism evidence="3 4">
    <name type="scientific">Peredibacter starrii</name>
    <dbReference type="NCBI Taxonomy" id="28202"/>
    <lineage>
        <taxon>Bacteria</taxon>
        <taxon>Pseudomonadati</taxon>
        <taxon>Bdellovibrionota</taxon>
        <taxon>Bacteriovoracia</taxon>
        <taxon>Bacteriovoracales</taxon>
        <taxon>Bacteriovoracaceae</taxon>
        <taxon>Peredibacter</taxon>
    </lineage>
</organism>
<protein>
    <recommendedName>
        <fullName evidence="2">Response regulatory domain-containing protein</fullName>
    </recommendedName>
</protein>
<feature type="domain" description="Response regulatory" evidence="2">
    <location>
        <begin position="6"/>
        <end position="115"/>
    </location>
</feature>
<evidence type="ECO:0000256" key="1">
    <source>
        <dbReference type="PROSITE-ProRule" id="PRU00169"/>
    </source>
</evidence>
<dbReference type="InterPro" id="IPR011006">
    <property type="entry name" value="CheY-like_superfamily"/>
</dbReference>
<dbReference type="RefSeq" id="WP_321398341.1">
    <property type="nucleotide sequence ID" value="NZ_CP139487.1"/>
</dbReference>
<dbReference type="EMBL" id="CP139487">
    <property type="protein sequence ID" value="WPU66284.1"/>
    <property type="molecule type" value="Genomic_DNA"/>
</dbReference>